<evidence type="ECO:0000256" key="3">
    <source>
        <dbReference type="ARBA" id="ARBA00023125"/>
    </source>
</evidence>
<dbReference type="KEGG" id="ara:Arad_7998"/>
<keyword evidence="3" id="KW-0238">DNA-binding</keyword>
<organism evidence="5 6">
    <name type="scientific">Rhizobium rhizogenes (strain K84 / ATCC BAA-868)</name>
    <name type="common">Agrobacterium radiobacter</name>
    <dbReference type="NCBI Taxonomy" id="311403"/>
    <lineage>
        <taxon>Bacteria</taxon>
        <taxon>Pseudomonadati</taxon>
        <taxon>Pseudomonadota</taxon>
        <taxon>Alphaproteobacteria</taxon>
        <taxon>Hyphomicrobiales</taxon>
        <taxon>Rhizobiaceae</taxon>
        <taxon>Rhizobium/Agrobacterium group</taxon>
        <taxon>Rhizobium</taxon>
    </lineage>
</organism>
<protein>
    <submittedName>
        <fullName evidence="5">Transcriptional regulator protein-nodulation competitiveness determinant</fullName>
    </submittedName>
</protein>
<dbReference type="AlphaFoldDB" id="B9JHI2"/>
<reference evidence="5 6" key="1">
    <citation type="journal article" date="2009" name="J. Bacteriol.">
        <title>Genome sequences of three Agrobacterium biovars help elucidate the evolution of multichromosome genomes in bacteria.</title>
        <authorList>
            <person name="Slater S.C."/>
            <person name="Goldman B.S."/>
            <person name="Goodner B."/>
            <person name="Setubal J.C."/>
            <person name="Farrand S.K."/>
            <person name="Nester E.W."/>
            <person name="Burr T.J."/>
            <person name="Banta L."/>
            <person name="Dickerman A.W."/>
            <person name="Paulsen I."/>
            <person name="Otten L."/>
            <person name="Suen G."/>
            <person name="Welch R."/>
            <person name="Almeida N.F."/>
            <person name="Arnold F."/>
            <person name="Burton O.T."/>
            <person name="Du Z."/>
            <person name="Ewing A."/>
            <person name="Godsy E."/>
            <person name="Heisel S."/>
            <person name="Houmiel K.L."/>
            <person name="Jhaveri J."/>
            <person name="Lu J."/>
            <person name="Miller N.M."/>
            <person name="Norton S."/>
            <person name="Chen Q."/>
            <person name="Phoolcharoen W."/>
            <person name="Ohlin V."/>
            <person name="Ondrusek D."/>
            <person name="Pride N."/>
            <person name="Stricklin S.L."/>
            <person name="Sun J."/>
            <person name="Wheeler C."/>
            <person name="Wilson L."/>
            <person name="Zhu H."/>
            <person name="Wood D.W."/>
        </authorList>
    </citation>
    <scope>NUCLEOTIDE SEQUENCE [LARGE SCALE GENOMIC DNA]</scope>
    <source>
        <strain evidence="6">K84 / ATCC BAA-868</strain>
    </source>
</reference>
<dbReference type="eggNOG" id="COG4957">
    <property type="taxonomic scope" value="Bacteria"/>
</dbReference>
<gene>
    <name evidence="5" type="primary">rosR</name>
    <name evidence="5" type="ordered locus">Arad_7998</name>
</gene>
<dbReference type="InterPro" id="IPR041920">
    <property type="entry name" value="ROS/MUCR_sf"/>
</dbReference>
<dbReference type="EMBL" id="CP000629">
    <property type="protein sequence ID" value="ACM29375.1"/>
    <property type="molecule type" value="Genomic_DNA"/>
</dbReference>
<dbReference type="GO" id="GO:0008270">
    <property type="term" value="F:zinc ion binding"/>
    <property type="evidence" value="ECO:0007669"/>
    <property type="project" value="InterPro"/>
</dbReference>
<dbReference type="Gene3D" id="1.10.10.1550">
    <property type="entry name" value="ROS/MUCR transcriptional regulator protein"/>
    <property type="match status" value="1"/>
</dbReference>
<dbReference type="RefSeq" id="WP_012649694.1">
    <property type="nucleotide sequence ID" value="NC_011983.1"/>
</dbReference>
<name>B9JHI2_RHIR8</name>
<accession>B9JHI2</accession>
<dbReference type="HOGENOM" id="CLU_106247_2_0_5"/>
<dbReference type="GO" id="GO:0006355">
    <property type="term" value="P:regulation of DNA-templated transcription"/>
    <property type="evidence" value="ECO:0007669"/>
    <property type="project" value="InterPro"/>
</dbReference>
<dbReference type="Pfam" id="PF05443">
    <property type="entry name" value="ROS_MUCR"/>
    <property type="match status" value="1"/>
</dbReference>
<evidence type="ECO:0000256" key="2">
    <source>
        <dbReference type="ARBA" id="ARBA00023015"/>
    </source>
</evidence>
<dbReference type="GO" id="GO:0003677">
    <property type="term" value="F:DNA binding"/>
    <property type="evidence" value="ECO:0007669"/>
    <property type="project" value="UniProtKB-KW"/>
</dbReference>
<comment type="similarity">
    <text evidence="1">Belongs to the ros/MucR family.</text>
</comment>
<evidence type="ECO:0000256" key="4">
    <source>
        <dbReference type="ARBA" id="ARBA00023163"/>
    </source>
</evidence>
<keyword evidence="2" id="KW-0805">Transcription regulation</keyword>
<dbReference type="Proteomes" id="UP000001600">
    <property type="component" value="Chromosome 2"/>
</dbReference>
<dbReference type="STRING" id="311403.Arad_7998"/>
<dbReference type="InterPro" id="IPR008807">
    <property type="entry name" value="ROS_MUCR"/>
</dbReference>
<evidence type="ECO:0000313" key="6">
    <source>
        <dbReference type="Proteomes" id="UP000001600"/>
    </source>
</evidence>
<sequence>MDGYTDMKNTPKSEVDPLLDGCVAIVSAFLSRNSVYANTVPRLIEDVYTTLFSLSSNTVALRQNGQSPAADLGASLTGDYIVCLEDGKKVKLLKRYLRTHFGLTPDEYRAKWGLASDYPMVAPNYANRRSELAKLSGFGENTRQPGGRRRLVKA</sequence>
<proteinExistence type="inferred from homology"/>
<evidence type="ECO:0000313" key="5">
    <source>
        <dbReference type="EMBL" id="ACM29375.1"/>
    </source>
</evidence>
<keyword evidence="4" id="KW-0804">Transcription</keyword>
<evidence type="ECO:0000256" key="1">
    <source>
        <dbReference type="ARBA" id="ARBA00007031"/>
    </source>
</evidence>